<name>A0A1B7X191_APHFL</name>
<gene>
    <name evidence="1" type="ORF">AN484_14365</name>
</gene>
<evidence type="ECO:0000313" key="1">
    <source>
        <dbReference type="EMBL" id="OBQ43093.1"/>
    </source>
</evidence>
<accession>A0A1B7X191</accession>
<protein>
    <submittedName>
        <fullName evidence="1">Uncharacterized protein</fullName>
    </submittedName>
</protein>
<dbReference type="PATRIC" id="fig|1710896.3.peg.2168"/>
<sequence length="79" mass="8648">AQRLQADETDKRVAFFSVGVDNANMSRLSQIAVRSPLKLKGLNFIEMFVWLSASMSAVSHSQVDVDEQVALPPIGWGSV</sequence>
<organism evidence="1 2">
    <name type="scientific">Aphanizomenon flos-aquae WA102</name>
    <dbReference type="NCBI Taxonomy" id="1710896"/>
    <lineage>
        <taxon>Bacteria</taxon>
        <taxon>Bacillati</taxon>
        <taxon>Cyanobacteriota</taxon>
        <taxon>Cyanophyceae</taxon>
        <taxon>Nostocales</taxon>
        <taxon>Aphanizomenonaceae</taxon>
        <taxon>Aphanizomenon</taxon>
    </lineage>
</organism>
<comment type="caution">
    <text evidence="1">The sequence shown here is derived from an EMBL/GenBank/DDBJ whole genome shotgun (WGS) entry which is preliminary data.</text>
</comment>
<reference evidence="1 2" key="1">
    <citation type="submission" date="2015-09" db="EMBL/GenBank/DDBJ databases">
        <title>Aphanizomenon flos-aquae WA102.</title>
        <authorList>
            <person name="Driscoll C."/>
        </authorList>
    </citation>
    <scope>NUCLEOTIDE SEQUENCE [LARGE SCALE GENOMIC DNA]</scope>
    <source>
        <strain evidence="1">WA102</strain>
    </source>
</reference>
<dbReference type="Proteomes" id="UP000092093">
    <property type="component" value="Unassembled WGS sequence"/>
</dbReference>
<dbReference type="EMBL" id="LJOW01000071">
    <property type="protein sequence ID" value="OBQ43093.1"/>
    <property type="molecule type" value="Genomic_DNA"/>
</dbReference>
<evidence type="ECO:0000313" key="2">
    <source>
        <dbReference type="Proteomes" id="UP000092093"/>
    </source>
</evidence>
<dbReference type="AlphaFoldDB" id="A0A1B7X191"/>
<proteinExistence type="predicted"/>
<feature type="non-terminal residue" evidence="1">
    <location>
        <position position="1"/>
    </location>
</feature>